<dbReference type="GO" id="GO:0004523">
    <property type="term" value="F:RNA-DNA hybrid ribonuclease activity"/>
    <property type="evidence" value="ECO:0007669"/>
    <property type="project" value="UniProtKB-EC"/>
</dbReference>
<keyword evidence="6" id="KW-0255">Endonuclease</keyword>
<dbReference type="GO" id="GO:0003676">
    <property type="term" value="F:nucleic acid binding"/>
    <property type="evidence" value="ECO:0007669"/>
    <property type="project" value="InterPro"/>
</dbReference>
<dbReference type="CDD" id="cd09280">
    <property type="entry name" value="RNase_HI_eukaryote_like"/>
    <property type="match status" value="1"/>
</dbReference>
<keyword evidence="5" id="KW-0479">Metal-binding</keyword>
<sequence length="449" mass="50969">PLDPKTTVYTDGSCLDSGTEKARMGSGIWFGPEDPQNAALRVPGENQSNQVGEAVGALHTIQTAPAFSPLDLLSDSMYVIKALTMFLSEWEERGYIGVANREIFKAIVARLRERGAPTRFKWVKGYSGILGNEEADQLAGEGALKEIFSELDLTVKNKYNLTGAQMSKMTQALAYQGIKEIQKQPEPRRGTTVRLDIIRYAAEENFGFAPLDETIWSSIQNPDLSRSARSFFWRATHNLHKIGEFWSNCTGLEQRQWCYKCSQDEGQPISEDLDHILLECAEPEVDIIWKLAEKLWRKKMPVWPKLRNVGSIVACTMAKFKDDKGKPLAGANRLYRIQISESVHLIWKLRNKHIIEPKPNEEYIKPTHKEIHNRWLNTINSRLALDIAMTHDKYESRALPRRKILQTWRGTLDNKKNLPSDWTRNSGVVVGIGQIERNRSARIPNAAGT</sequence>
<dbReference type="InterPro" id="IPR050092">
    <property type="entry name" value="RNase_H"/>
</dbReference>
<dbReference type="GO" id="GO:0043137">
    <property type="term" value="P:DNA replication, removal of RNA primer"/>
    <property type="evidence" value="ECO:0007669"/>
    <property type="project" value="TreeGrafter"/>
</dbReference>
<reference evidence="9 10" key="1">
    <citation type="journal article" date="2016" name="Mol. Biol. Evol.">
        <title>Comparative Genomics of Early-Diverging Mushroom-Forming Fungi Provides Insights into the Origins of Lignocellulose Decay Capabilities.</title>
        <authorList>
            <person name="Nagy L.G."/>
            <person name="Riley R."/>
            <person name="Tritt A."/>
            <person name="Adam C."/>
            <person name="Daum C."/>
            <person name="Floudas D."/>
            <person name="Sun H."/>
            <person name="Yadav J.S."/>
            <person name="Pangilinan J."/>
            <person name="Larsson K.H."/>
            <person name="Matsuura K."/>
            <person name="Barry K."/>
            <person name="Labutti K."/>
            <person name="Kuo R."/>
            <person name="Ohm R.A."/>
            <person name="Bhattacharya S.S."/>
            <person name="Shirouzu T."/>
            <person name="Yoshinaga Y."/>
            <person name="Martin F.M."/>
            <person name="Grigoriev I.V."/>
            <person name="Hibbett D.S."/>
        </authorList>
    </citation>
    <scope>NUCLEOTIDE SEQUENCE [LARGE SCALE GENOMIC DNA]</scope>
    <source>
        <strain evidence="9 10">CBS 109695</strain>
    </source>
</reference>
<dbReference type="InterPro" id="IPR002156">
    <property type="entry name" value="RNaseH_domain"/>
</dbReference>
<protein>
    <recommendedName>
        <fullName evidence="3">ribonuclease H</fullName>
        <ecNumber evidence="3">3.1.26.4</ecNumber>
    </recommendedName>
</protein>
<evidence type="ECO:0000256" key="2">
    <source>
        <dbReference type="ARBA" id="ARBA00005300"/>
    </source>
</evidence>
<evidence type="ECO:0000256" key="4">
    <source>
        <dbReference type="ARBA" id="ARBA00022722"/>
    </source>
</evidence>
<feature type="non-terminal residue" evidence="9">
    <location>
        <position position="1"/>
    </location>
</feature>
<gene>
    <name evidence="9" type="ORF">FIBSPDRAFT_742809</name>
</gene>
<evidence type="ECO:0000256" key="6">
    <source>
        <dbReference type="ARBA" id="ARBA00022759"/>
    </source>
</evidence>
<evidence type="ECO:0000313" key="9">
    <source>
        <dbReference type="EMBL" id="KZP20034.1"/>
    </source>
</evidence>
<dbReference type="PANTHER" id="PTHR10642">
    <property type="entry name" value="RIBONUCLEASE H1"/>
    <property type="match status" value="1"/>
</dbReference>
<dbReference type="PROSITE" id="PS50879">
    <property type="entry name" value="RNASE_H_1"/>
    <property type="match status" value="1"/>
</dbReference>
<evidence type="ECO:0000313" key="10">
    <source>
        <dbReference type="Proteomes" id="UP000076532"/>
    </source>
</evidence>
<name>A0A166IP43_9AGAM</name>
<dbReference type="PANTHER" id="PTHR10642:SF26">
    <property type="entry name" value="RIBONUCLEASE H1"/>
    <property type="match status" value="1"/>
</dbReference>
<evidence type="ECO:0000256" key="3">
    <source>
        <dbReference type="ARBA" id="ARBA00012180"/>
    </source>
</evidence>
<evidence type="ECO:0000259" key="8">
    <source>
        <dbReference type="PROSITE" id="PS50879"/>
    </source>
</evidence>
<organism evidence="9 10">
    <name type="scientific">Athelia psychrophila</name>
    <dbReference type="NCBI Taxonomy" id="1759441"/>
    <lineage>
        <taxon>Eukaryota</taxon>
        <taxon>Fungi</taxon>
        <taxon>Dikarya</taxon>
        <taxon>Basidiomycota</taxon>
        <taxon>Agaricomycotina</taxon>
        <taxon>Agaricomycetes</taxon>
        <taxon>Agaricomycetidae</taxon>
        <taxon>Atheliales</taxon>
        <taxon>Atheliaceae</taxon>
        <taxon>Athelia</taxon>
    </lineage>
</organism>
<comment type="similarity">
    <text evidence="2">Belongs to the RNase H family.</text>
</comment>
<evidence type="ECO:0000256" key="7">
    <source>
        <dbReference type="ARBA" id="ARBA00022801"/>
    </source>
</evidence>
<dbReference type="AlphaFoldDB" id="A0A166IP43"/>
<dbReference type="EMBL" id="KV417558">
    <property type="protein sequence ID" value="KZP20034.1"/>
    <property type="molecule type" value="Genomic_DNA"/>
</dbReference>
<comment type="catalytic activity">
    <reaction evidence="1">
        <text>Endonucleolytic cleavage to 5'-phosphomonoester.</text>
        <dbReference type="EC" id="3.1.26.4"/>
    </reaction>
</comment>
<keyword evidence="10" id="KW-1185">Reference proteome</keyword>
<dbReference type="OrthoDB" id="2752996at2759"/>
<feature type="domain" description="RNase H type-1" evidence="8">
    <location>
        <begin position="2"/>
        <end position="144"/>
    </location>
</feature>
<dbReference type="Proteomes" id="UP000076532">
    <property type="component" value="Unassembled WGS sequence"/>
</dbReference>
<dbReference type="SUPFAM" id="SSF53098">
    <property type="entry name" value="Ribonuclease H-like"/>
    <property type="match status" value="1"/>
</dbReference>
<evidence type="ECO:0000256" key="5">
    <source>
        <dbReference type="ARBA" id="ARBA00022723"/>
    </source>
</evidence>
<dbReference type="EC" id="3.1.26.4" evidence="3"/>
<keyword evidence="7" id="KW-0378">Hydrolase</keyword>
<dbReference type="STRING" id="436010.A0A166IP43"/>
<dbReference type="InterPro" id="IPR036397">
    <property type="entry name" value="RNaseH_sf"/>
</dbReference>
<dbReference type="Pfam" id="PF00075">
    <property type="entry name" value="RNase_H"/>
    <property type="match status" value="1"/>
</dbReference>
<proteinExistence type="inferred from homology"/>
<dbReference type="InterPro" id="IPR012337">
    <property type="entry name" value="RNaseH-like_sf"/>
</dbReference>
<keyword evidence="4" id="KW-0540">Nuclease</keyword>
<dbReference type="GO" id="GO:0046872">
    <property type="term" value="F:metal ion binding"/>
    <property type="evidence" value="ECO:0007669"/>
    <property type="project" value="UniProtKB-KW"/>
</dbReference>
<evidence type="ECO:0000256" key="1">
    <source>
        <dbReference type="ARBA" id="ARBA00000077"/>
    </source>
</evidence>
<accession>A0A166IP43</accession>
<dbReference type="Gene3D" id="3.30.420.10">
    <property type="entry name" value="Ribonuclease H-like superfamily/Ribonuclease H"/>
    <property type="match status" value="1"/>
</dbReference>